<evidence type="ECO:0000256" key="1">
    <source>
        <dbReference type="SAM" id="MobiDB-lite"/>
    </source>
</evidence>
<evidence type="ECO:0000313" key="2">
    <source>
        <dbReference type="EMBL" id="GFQ96600.1"/>
    </source>
</evidence>
<dbReference type="OrthoDB" id="10318862at2759"/>
<dbReference type="Proteomes" id="UP000887116">
    <property type="component" value="Unassembled WGS sequence"/>
</dbReference>
<reference evidence="2" key="1">
    <citation type="submission" date="2020-07" db="EMBL/GenBank/DDBJ databases">
        <title>Multicomponent nature underlies the extraordinary mechanical properties of spider dragline silk.</title>
        <authorList>
            <person name="Kono N."/>
            <person name="Nakamura H."/>
            <person name="Mori M."/>
            <person name="Yoshida Y."/>
            <person name="Ohtoshi R."/>
            <person name="Malay A.D."/>
            <person name="Moran D.A.P."/>
            <person name="Tomita M."/>
            <person name="Numata K."/>
            <person name="Arakawa K."/>
        </authorList>
    </citation>
    <scope>NUCLEOTIDE SEQUENCE</scope>
</reference>
<proteinExistence type="predicted"/>
<feature type="compositionally biased region" description="Basic residues" evidence="1">
    <location>
        <begin position="1"/>
        <end position="13"/>
    </location>
</feature>
<sequence>MSKAGRRKAHRTKTLIESSKMSEKGSKVIQTDITKYFVQSEDSITDNLRLPEGSLPSPDDAALPCSTSLCSDLTKSLKDQKCLDSDKELDKNETIVPEEKIQKIFNMTNKDKSDVSKKKKNKKQPQQIRNSQMTDFFPVRRSNRKPLPKVMKEKHMMIEEAILSGKEEGFEVS</sequence>
<dbReference type="EMBL" id="BMAO01014707">
    <property type="protein sequence ID" value="GFQ96600.1"/>
    <property type="molecule type" value="Genomic_DNA"/>
</dbReference>
<feature type="region of interest" description="Disordered" evidence="1">
    <location>
        <begin position="107"/>
        <end position="150"/>
    </location>
</feature>
<keyword evidence="3" id="KW-1185">Reference proteome</keyword>
<feature type="compositionally biased region" description="Polar residues" evidence="1">
    <location>
        <begin position="124"/>
        <end position="134"/>
    </location>
</feature>
<accession>A0A8X6J8N5</accession>
<feature type="region of interest" description="Disordered" evidence="1">
    <location>
        <begin position="1"/>
        <end position="24"/>
    </location>
</feature>
<protein>
    <submittedName>
        <fullName evidence="2">Histone-lysine N-methyltransferase PR-Set7</fullName>
    </submittedName>
</protein>
<dbReference type="AlphaFoldDB" id="A0A8X6J8N5"/>
<organism evidence="2 3">
    <name type="scientific">Trichonephila clavata</name>
    <name type="common">Joro spider</name>
    <name type="synonym">Nephila clavata</name>
    <dbReference type="NCBI Taxonomy" id="2740835"/>
    <lineage>
        <taxon>Eukaryota</taxon>
        <taxon>Metazoa</taxon>
        <taxon>Ecdysozoa</taxon>
        <taxon>Arthropoda</taxon>
        <taxon>Chelicerata</taxon>
        <taxon>Arachnida</taxon>
        <taxon>Araneae</taxon>
        <taxon>Araneomorphae</taxon>
        <taxon>Entelegynae</taxon>
        <taxon>Araneoidea</taxon>
        <taxon>Nephilidae</taxon>
        <taxon>Trichonephila</taxon>
    </lineage>
</organism>
<name>A0A8X6J8N5_TRICU</name>
<comment type="caution">
    <text evidence="2">The sequence shown here is derived from an EMBL/GenBank/DDBJ whole genome shotgun (WGS) entry which is preliminary data.</text>
</comment>
<gene>
    <name evidence="2" type="primary">PR-Set7</name>
    <name evidence="2" type="ORF">TNCT_210921</name>
</gene>
<evidence type="ECO:0000313" key="3">
    <source>
        <dbReference type="Proteomes" id="UP000887116"/>
    </source>
</evidence>